<evidence type="ECO:0000313" key="3">
    <source>
        <dbReference type="EMBL" id="PLW51350.1"/>
    </source>
</evidence>
<evidence type="ECO:0000256" key="2">
    <source>
        <dbReference type="SAM" id="SignalP"/>
    </source>
</evidence>
<sequence length="147" mass="16600">MLLQSLLSLCLLSIPVCSAGTPSTLMTEIVKDSASGSGTPIRETSTELPRVESNNESFPGMEATLTADKEIEIQSSRELESSNEGKHQLGDILENPENKIKRKLNEECSVLFEIYHKTIMENRKVWKTKQKMNTKICSKMLWKLQKK</sequence>
<name>A0A2N5VN35_9BASI</name>
<feature type="chain" id="PRO_5014969794" description="RxLR effector protein" evidence="2">
    <location>
        <begin position="20"/>
        <end position="147"/>
    </location>
</feature>
<keyword evidence="4" id="KW-1185">Reference proteome</keyword>
<organism evidence="3 4">
    <name type="scientific">Puccinia coronata f. sp. avenae</name>
    <dbReference type="NCBI Taxonomy" id="200324"/>
    <lineage>
        <taxon>Eukaryota</taxon>
        <taxon>Fungi</taxon>
        <taxon>Dikarya</taxon>
        <taxon>Basidiomycota</taxon>
        <taxon>Pucciniomycotina</taxon>
        <taxon>Pucciniomycetes</taxon>
        <taxon>Pucciniales</taxon>
        <taxon>Pucciniaceae</taxon>
        <taxon>Puccinia</taxon>
    </lineage>
</organism>
<dbReference type="Proteomes" id="UP000235388">
    <property type="component" value="Unassembled WGS sequence"/>
</dbReference>
<comment type="caution">
    <text evidence="3">The sequence shown here is derived from an EMBL/GenBank/DDBJ whole genome shotgun (WGS) entry which is preliminary data.</text>
</comment>
<evidence type="ECO:0000313" key="4">
    <source>
        <dbReference type="Proteomes" id="UP000235388"/>
    </source>
</evidence>
<dbReference type="AlphaFoldDB" id="A0A2N5VN35"/>
<gene>
    <name evidence="3" type="ORF">PCANC_17579</name>
</gene>
<feature type="compositionally biased region" description="Polar residues" evidence="1">
    <location>
        <begin position="34"/>
        <end position="57"/>
    </location>
</feature>
<evidence type="ECO:0000256" key="1">
    <source>
        <dbReference type="SAM" id="MobiDB-lite"/>
    </source>
</evidence>
<feature type="region of interest" description="Disordered" evidence="1">
    <location>
        <begin position="33"/>
        <end position="62"/>
    </location>
</feature>
<keyword evidence="2" id="KW-0732">Signal</keyword>
<evidence type="ECO:0008006" key="5">
    <source>
        <dbReference type="Google" id="ProtNLM"/>
    </source>
</evidence>
<dbReference type="EMBL" id="PGCJ01000085">
    <property type="protein sequence ID" value="PLW51350.1"/>
    <property type="molecule type" value="Genomic_DNA"/>
</dbReference>
<proteinExistence type="predicted"/>
<protein>
    <recommendedName>
        <fullName evidence="5">RxLR effector protein</fullName>
    </recommendedName>
</protein>
<feature type="signal peptide" evidence="2">
    <location>
        <begin position="1"/>
        <end position="19"/>
    </location>
</feature>
<accession>A0A2N5VN35</accession>
<reference evidence="3 4" key="1">
    <citation type="submission" date="2017-11" db="EMBL/GenBank/DDBJ databases">
        <title>De novo assembly and phasing of dikaryotic genomes from two isolates of Puccinia coronata f. sp. avenae, the causal agent of oat crown rust.</title>
        <authorList>
            <person name="Miller M.E."/>
            <person name="Zhang Y."/>
            <person name="Omidvar V."/>
            <person name="Sperschneider J."/>
            <person name="Schwessinger B."/>
            <person name="Raley C."/>
            <person name="Palmer J.M."/>
            <person name="Garnica D."/>
            <person name="Upadhyaya N."/>
            <person name="Rathjen J."/>
            <person name="Taylor J.M."/>
            <person name="Park R.F."/>
            <person name="Dodds P.N."/>
            <person name="Hirsch C.D."/>
            <person name="Kianian S.F."/>
            <person name="Figueroa M."/>
        </authorList>
    </citation>
    <scope>NUCLEOTIDE SEQUENCE [LARGE SCALE GENOMIC DNA]</scope>
    <source>
        <strain evidence="3">12NC29</strain>
    </source>
</reference>